<keyword evidence="5" id="KW-0190">Covalent protein-DNA linkage</keyword>
<evidence type="ECO:0000256" key="7">
    <source>
        <dbReference type="ARBA" id="ARBA00023239"/>
    </source>
</evidence>
<dbReference type="Gene3D" id="3.90.1680.10">
    <property type="entry name" value="SOS response associated peptidase-like"/>
    <property type="match status" value="1"/>
</dbReference>
<evidence type="ECO:0000256" key="2">
    <source>
        <dbReference type="ARBA" id="ARBA00022670"/>
    </source>
</evidence>
<reference evidence="9 10" key="1">
    <citation type="submission" date="2024-07" db="EMBL/GenBank/DDBJ databases">
        <title>The genome sequence of type strain Sediminicola luteus GDMCC 1.2596T.</title>
        <authorList>
            <person name="Liu Y."/>
        </authorList>
    </citation>
    <scope>NUCLEOTIDE SEQUENCE [LARGE SCALE GENOMIC DNA]</scope>
    <source>
        <strain evidence="9 10">GDMCC 1.2596</strain>
    </source>
</reference>
<evidence type="ECO:0000256" key="1">
    <source>
        <dbReference type="ARBA" id="ARBA00008136"/>
    </source>
</evidence>
<dbReference type="PANTHER" id="PTHR13604:SF0">
    <property type="entry name" value="ABASIC SITE PROCESSING PROTEIN HMCES"/>
    <property type="match status" value="1"/>
</dbReference>
<evidence type="ECO:0000256" key="6">
    <source>
        <dbReference type="ARBA" id="ARBA00023125"/>
    </source>
</evidence>
<organism evidence="9 10">
    <name type="scientific">Sediminicola luteus</name>
    <dbReference type="NCBI Taxonomy" id="319238"/>
    <lineage>
        <taxon>Bacteria</taxon>
        <taxon>Pseudomonadati</taxon>
        <taxon>Bacteroidota</taxon>
        <taxon>Flavobacteriia</taxon>
        <taxon>Flavobacteriales</taxon>
        <taxon>Flavobacteriaceae</taxon>
        <taxon>Sediminicola</taxon>
    </lineage>
</organism>
<evidence type="ECO:0000313" key="9">
    <source>
        <dbReference type="EMBL" id="MET7030427.1"/>
    </source>
</evidence>
<dbReference type="EMBL" id="JBEWYP010000008">
    <property type="protein sequence ID" value="MET7030427.1"/>
    <property type="molecule type" value="Genomic_DNA"/>
</dbReference>
<evidence type="ECO:0000256" key="8">
    <source>
        <dbReference type="RuleBase" id="RU364100"/>
    </source>
</evidence>
<keyword evidence="4 8" id="KW-0378">Hydrolase</keyword>
<dbReference type="RefSeq" id="WP_354619223.1">
    <property type="nucleotide sequence ID" value="NZ_JBEWYP010000008.1"/>
</dbReference>
<proteinExistence type="inferred from homology"/>
<keyword evidence="3" id="KW-0227">DNA damage</keyword>
<protein>
    <recommendedName>
        <fullName evidence="8">Abasic site processing protein</fullName>
        <ecNumber evidence="8">3.4.-.-</ecNumber>
    </recommendedName>
</protein>
<name>A0ABV2TYS1_9FLAO</name>
<dbReference type="PANTHER" id="PTHR13604">
    <property type="entry name" value="DC12-RELATED"/>
    <property type="match status" value="1"/>
</dbReference>
<dbReference type="InterPro" id="IPR036590">
    <property type="entry name" value="SRAP-like"/>
</dbReference>
<evidence type="ECO:0000256" key="5">
    <source>
        <dbReference type="ARBA" id="ARBA00023124"/>
    </source>
</evidence>
<dbReference type="Proteomes" id="UP001549773">
    <property type="component" value="Unassembled WGS sequence"/>
</dbReference>
<keyword evidence="2 8" id="KW-0645">Protease</keyword>
<comment type="caution">
    <text evidence="9">The sequence shown here is derived from an EMBL/GenBank/DDBJ whole genome shotgun (WGS) entry which is preliminary data.</text>
</comment>
<sequence>MYYKVSNTATRNDIENEFGVTLKYPRLHLPSPVINGLDEELLSVITEDNQNQVNFAIWGMLPNNYTGDWETFQQIENTLNTPIDKLSNTTLPLNGNGHKRCLIVVTGYFVTHLHKGELYPYYVHLPKNKPFMIGGLYTSLYDGFLTTSILVGKGINGISQDIHNLSPNAPLIIPMEHKADWLDHKLTNSDLDTLIERNNRSTFTAFPIAKEFYYRNINFKSMLDPVFYATLPVPY</sequence>
<evidence type="ECO:0000256" key="3">
    <source>
        <dbReference type="ARBA" id="ARBA00022763"/>
    </source>
</evidence>
<dbReference type="EC" id="3.4.-.-" evidence="8"/>
<keyword evidence="6" id="KW-0238">DNA-binding</keyword>
<dbReference type="Pfam" id="PF02586">
    <property type="entry name" value="SRAP"/>
    <property type="match status" value="1"/>
</dbReference>
<gene>
    <name evidence="9" type="ORF">ABXZ32_13545</name>
</gene>
<dbReference type="InterPro" id="IPR003738">
    <property type="entry name" value="SRAP"/>
</dbReference>
<keyword evidence="7" id="KW-0456">Lyase</keyword>
<dbReference type="SUPFAM" id="SSF143081">
    <property type="entry name" value="BB1717-like"/>
    <property type="match status" value="1"/>
</dbReference>
<comment type="similarity">
    <text evidence="1 8">Belongs to the SOS response-associated peptidase family.</text>
</comment>
<keyword evidence="10" id="KW-1185">Reference proteome</keyword>
<accession>A0ABV2TYS1</accession>
<evidence type="ECO:0000256" key="4">
    <source>
        <dbReference type="ARBA" id="ARBA00022801"/>
    </source>
</evidence>
<evidence type="ECO:0000313" key="10">
    <source>
        <dbReference type="Proteomes" id="UP001549773"/>
    </source>
</evidence>